<dbReference type="AlphaFoldDB" id="I3E5L6"/>
<protein>
    <submittedName>
        <fullName evidence="3">Uncharacterized protein</fullName>
    </submittedName>
</protein>
<sequence>MLKNLLYALFYFAILFILYHLTARFILAKYAVNQVRRGKKIQYLLVFPLSFIFGSHRQIHILKKLPENLDCPISKNEIKFILREVYKKYPLSIIGIERIFIMERPPYLNECVRGSYRPTGFLKGEICLFGFSYENGIYYHGFGESTFWADEQITKYAVINTLLHELGHHLRYVTLGDLHGQEVEKYCDDFATALALEFNLTPGILEEERLVEEYTLNQLRNELSDAKKKFEDAIKKHEDTKIEYIRLKRLLQEKKEKRK</sequence>
<dbReference type="RefSeq" id="WP_003350536.1">
    <property type="nucleotide sequence ID" value="NZ_AFEU01000001.1"/>
</dbReference>
<dbReference type="EMBL" id="AFEU01000001">
    <property type="protein sequence ID" value="EIJ81787.1"/>
    <property type="molecule type" value="Genomic_DNA"/>
</dbReference>
<keyword evidence="4" id="KW-1185">Reference proteome</keyword>
<gene>
    <name evidence="3" type="ORF">PB1_02570</name>
</gene>
<keyword evidence="2" id="KW-0472">Membrane</keyword>
<feature type="transmembrane region" description="Helical" evidence="2">
    <location>
        <begin position="6"/>
        <end position="27"/>
    </location>
</feature>
<dbReference type="OrthoDB" id="2971127at2"/>
<organism evidence="3 4">
    <name type="scientific">Bacillus methanolicus PB1</name>
    <dbReference type="NCBI Taxonomy" id="997296"/>
    <lineage>
        <taxon>Bacteria</taxon>
        <taxon>Bacillati</taxon>
        <taxon>Bacillota</taxon>
        <taxon>Bacilli</taxon>
        <taxon>Bacillales</taxon>
        <taxon>Bacillaceae</taxon>
        <taxon>Bacillus</taxon>
    </lineage>
</organism>
<name>I3E5L6_BACMT</name>
<dbReference type="PATRIC" id="fig|997296.3.peg.573"/>
<reference evidence="3 4" key="1">
    <citation type="journal article" date="2012" name="Appl. Environ. Microbiol.">
        <title>Genome Sequence of Thermotolerant Bacillus methanolicus: Features and Regulation Related to Methylotrophy and Production of L-Lysine and L-Glutamate from Methanol.</title>
        <authorList>
            <person name="Heggeset T.M."/>
            <person name="Krog A."/>
            <person name="Balzer S."/>
            <person name="Wentzel A."/>
            <person name="Ellingsen T.E."/>
            <person name="Brautaset T."/>
        </authorList>
    </citation>
    <scope>NUCLEOTIDE SEQUENCE [LARGE SCALE GENOMIC DNA]</scope>
    <source>
        <strain evidence="3 4">PB1</strain>
    </source>
</reference>
<evidence type="ECO:0000313" key="3">
    <source>
        <dbReference type="EMBL" id="EIJ81787.1"/>
    </source>
</evidence>
<evidence type="ECO:0000256" key="2">
    <source>
        <dbReference type="SAM" id="Phobius"/>
    </source>
</evidence>
<comment type="caution">
    <text evidence="3">The sequence shown here is derived from an EMBL/GenBank/DDBJ whole genome shotgun (WGS) entry which is preliminary data.</text>
</comment>
<evidence type="ECO:0000256" key="1">
    <source>
        <dbReference type="SAM" id="Coils"/>
    </source>
</evidence>
<keyword evidence="1" id="KW-0175">Coiled coil</keyword>
<feature type="coiled-coil region" evidence="1">
    <location>
        <begin position="216"/>
        <end position="257"/>
    </location>
</feature>
<evidence type="ECO:0000313" key="4">
    <source>
        <dbReference type="Proteomes" id="UP000010523"/>
    </source>
</evidence>
<accession>I3E5L6</accession>
<dbReference type="Proteomes" id="UP000010523">
    <property type="component" value="Unassembled WGS sequence"/>
</dbReference>
<keyword evidence="2" id="KW-0812">Transmembrane</keyword>
<keyword evidence="2" id="KW-1133">Transmembrane helix</keyword>
<proteinExistence type="predicted"/>